<dbReference type="CDD" id="cd00303">
    <property type="entry name" value="retropepsin_like"/>
    <property type="match status" value="1"/>
</dbReference>
<dbReference type="InParanoid" id="A0A0C3J852"/>
<dbReference type="Proteomes" id="UP000054217">
    <property type="component" value="Unassembled WGS sequence"/>
</dbReference>
<evidence type="ECO:0008006" key="4">
    <source>
        <dbReference type="Google" id="ProtNLM"/>
    </source>
</evidence>
<keyword evidence="3" id="KW-1185">Reference proteome</keyword>
<dbReference type="SUPFAM" id="SSF50630">
    <property type="entry name" value="Acid proteases"/>
    <property type="match status" value="1"/>
</dbReference>
<dbReference type="EMBL" id="KN831967">
    <property type="protein sequence ID" value="KIO05228.1"/>
    <property type="molecule type" value="Genomic_DNA"/>
</dbReference>
<dbReference type="HOGENOM" id="CLU_547593_0_0_1"/>
<dbReference type="AlphaFoldDB" id="A0A0C3J852"/>
<name>A0A0C3J852_PISTI</name>
<proteinExistence type="predicted"/>
<reference evidence="3" key="2">
    <citation type="submission" date="2015-01" db="EMBL/GenBank/DDBJ databases">
        <title>Evolutionary Origins and Diversification of the Mycorrhizal Mutualists.</title>
        <authorList>
            <consortium name="DOE Joint Genome Institute"/>
            <consortium name="Mycorrhizal Genomics Consortium"/>
            <person name="Kohler A."/>
            <person name="Kuo A."/>
            <person name="Nagy L.G."/>
            <person name="Floudas D."/>
            <person name="Copeland A."/>
            <person name="Barry K.W."/>
            <person name="Cichocki N."/>
            <person name="Veneault-Fourrey C."/>
            <person name="LaButti K."/>
            <person name="Lindquist E.A."/>
            <person name="Lipzen A."/>
            <person name="Lundell T."/>
            <person name="Morin E."/>
            <person name="Murat C."/>
            <person name="Riley R."/>
            <person name="Ohm R."/>
            <person name="Sun H."/>
            <person name="Tunlid A."/>
            <person name="Henrissat B."/>
            <person name="Grigoriev I.V."/>
            <person name="Hibbett D.S."/>
            <person name="Martin F."/>
        </authorList>
    </citation>
    <scope>NUCLEOTIDE SEQUENCE [LARGE SCALE GENOMIC DNA]</scope>
    <source>
        <strain evidence="3">Marx 270</strain>
    </source>
</reference>
<gene>
    <name evidence="2" type="ORF">M404DRAFT_25403</name>
</gene>
<dbReference type="STRING" id="870435.A0A0C3J852"/>
<accession>A0A0C3J852</accession>
<evidence type="ECO:0000313" key="2">
    <source>
        <dbReference type="EMBL" id="KIO05228.1"/>
    </source>
</evidence>
<dbReference type="Pfam" id="PF08284">
    <property type="entry name" value="RVP_2"/>
    <property type="match status" value="1"/>
</dbReference>
<sequence>MRDELEQVVPCTKTAIEAFRRLPGSLPRYPYSPQLPVFSHYNPFSYSASIRAEVQEGQMPSEDDASMQEDDPLIREDSAGNDAPRTENGSTGSMPDMVQDTDRWDWSELYGAVHEFACDECSHRVDHVAEGLLMETPNISAWRTRMALHLLAYRLWCMEGHRRDALREISIAHEDVHRAAQPQLTLDEPLGNAMINLQLPSVMTPNVRIYPDTVVIETPWGMVWINRDRTVEHLTSSREEDDIQNDLKSQNCPECQQCREHIDEAVAEENTSLTIALQFPAQLAFRKYNRGWEECDHAQMEGHGMNIDHIRCAIRTMANRIRSLEAQQIQALCDIQRLRTTALTRNDIPGELYDQLCATEHCISRPNPNNNEVRIYPDDMVVETPHRDIIIEEHRIRDNPRMAAMDLQLIAKLLTRAFRYAMHTKQEAGTRPRITPELRMCVTVDTVINGCKAYTMIDTGSTGNFVSPAFTKVTKMKVFPLDQQLTLQLGCIGSRSKITHGGLSMIKMGHQQTNCYFDVANIDRYDCILGILFLRQHKVVLDFAEKSMTIAGEKVLMLTEPEVAREGCSHPPKATSSSNK</sequence>
<feature type="region of interest" description="Disordered" evidence="1">
    <location>
        <begin position="55"/>
        <end position="98"/>
    </location>
</feature>
<organism evidence="2 3">
    <name type="scientific">Pisolithus tinctorius Marx 270</name>
    <dbReference type="NCBI Taxonomy" id="870435"/>
    <lineage>
        <taxon>Eukaryota</taxon>
        <taxon>Fungi</taxon>
        <taxon>Dikarya</taxon>
        <taxon>Basidiomycota</taxon>
        <taxon>Agaricomycotina</taxon>
        <taxon>Agaricomycetes</taxon>
        <taxon>Agaricomycetidae</taxon>
        <taxon>Boletales</taxon>
        <taxon>Sclerodermatineae</taxon>
        <taxon>Pisolithaceae</taxon>
        <taxon>Pisolithus</taxon>
    </lineage>
</organism>
<dbReference type="OrthoDB" id="2685257at2759"/>
<evidence type="ECO:0000256" key="1">
    <source>
        <dbReference type="SAM" id="MobiDB-lite"/>
    </source>
</evidence>
<evidence type="ECO:0000313" key="3">
    <source>
        <dbReference type="Proteomes" id="UP000054217"/>
    </source>
</evidence>
<dbReference type="Gene3D" id="2.40.70.10">
    <property type="entry name" value="Acid Proteases"/>
    <property type="match status" value="1"/>
</dbReference>
<dbReference type="InterPro" id="IPR021109">
    <property type="entry name" value="Peptidase_aspartic_dom_sf"/>
</dbReference>
<reference evidence="2 3" key="1">
    <citation type="submission" date="2014-04" db="EMBL/GenBank/DDBJ databases">
        <authorList>
            <consortium name="DOE Joint Genome Institute"/>
            <person name="Kuo A."/>
            <person name="Kohler A."/>
            <person name="Costa M.D."/>
            <person name="Nagy L.G."/>
            <person name="Floudas D."/>
            <person name="Copeland A."/>
            <person name="Barry K.W."/>
            <person name="Cichocki N."/>
            <person name="Veneault-Fourrey C."/>
            <person name="LaButti K."/>
            <person name="Lindquist E.A."/>
            <person name="Lipzen A."/>
            <person name="Lundell T."/>
            <person name="Morin E."/>
            <person name="Murat C."/>
            <person name="Sun H."/>
            <person name="Tunlid A."/>
            <person name="Henrissat B."/>
            <person name="Grigoriev I.V."/>
            <person name="Hibbett D.S."/>
            <person name="Martin F."/>
            <person name="Nordberg H.P."/>
            <person name="Cantor M.N."/>
            <person name="Hua S.X."/>
        </authorList>
    </citation>
    <scope>NUCLEOTIDE SEQUENCE [LARGE SCALE GENOMIC DNA]</scope>
    <source>
        <strain evidence="2 3">Marx 270</strain>
    </source>
</reference>
<feature type="compositionally biased region" description="Acidic residues" evidence="1">
    <location>
        <begin position="61"/>
        <end position="71"/>
    </location>
</feature>
<protein>
    <recommendedName>
        <fullName evidence="4">Aspartic peptidase DDI1-type domain-containing protein</fullName>
    </recommendedName>
</protein>